<comment type="similarity">
    <text evidence="10">Belongs to the insect chemoreceptor superfamily. Heteromeric odorant receptor channel (TC 1.A.69) family.</text>
</comment>
<accession>A0ABP1PBH0</accession>
<feature type="transmembrane region" description="Helical" evidence="10">
    <location>
        <begin position="31"/>
        <end position="55"/>
    </location>
</feature>
<dbReference type="EMBL" id="CAXAJV020001300">
    <property type="protein sequence ID" value="CAL7950589.1"/>
    <property type="molecule type" value="Genomic_DNA"/>
</dbReference>
<organism evidence="11 12">
    <name type="scientific">Xylocopa violacea</name>
    <name type="common">Violet carpenter bee</name>
    <name type="synonym">Apis violacea</name>
    <dbReference type="NCBI Taxonomy" id="135666"/>
    <lineage>
        <taxon>Eukaryota</taxon>
        <taxon>Metazoa</taxon>
        <taxon>Ecdysozoa</taxon>
        <taxon>Arthropoda</taxon>
        <taxon>Hexapoda</taxon>
        <taxon>Insecta</taxon>
        <taxon>Pterygota</taxon>
        <taxon>Neoptera</taxon>
        <taxon>Endopterygota</taxon>
        <taxon>Hymenoptera</taxon>
        <taxon>Apocrita</taxon>
        <taxon>Aculeata</taxon>
        <taxon>Apoidea</taxon>
        <taxon>Anthophila</taxon>
        <taxon>Apidae</taxon>
        <taxon>Xylocopa</taxon>
        <taxon>Xylocopa</taxon>
    </lineage>
</organism>
<dbReference type="PANTHER" id="PTHR21137">
    <property type="entry name" value="ODORANT RECEPTOR"/>
    <property type="match status" value="1"/>
</dbReference>
<keyword evidence="9 10" id="KW-0807">Transducer</keyword>
<proteinExistence type="inferred from homology"/>
<evidence type="ECO:0000256" key="9">
    <source>
        <dbReference type="ARBA" id="ARBA00023224"/>
    </source>
</evidence>
<evidence type="ECO:0000256" key="5">
    <source>
        <dbReference type="ARBA" id="ARBA00022725"/>
    </source>
</evidence>
<keyword evidence="5 10" id="KW-0552">Olfaction</keyword>
<evidence type="ECO:0000256" key="1">
    <source>
        <dbReference type="ARBA" id="ARBA00004651"/>
    </source>
</evidence>
<dbReference type="InterPro" id="IPR004117">
    <property type="entry name" value="7tm6_olfct_rcpt"/>
</dbReference>
<evidence type="ECO:0000256" key="4">
    <source>
        <dbReference type="ARBA" id="ARBA00022692"/>
    </source>
</evidence>
<evidence type="ECO:0000256" key="8">
    <source>
        <dbReference type="ARBA" id="ARBA00023170"/>
    </source>
</evidence>
<comment type="caution">
    <text evidence="10">Lacks conserved residue(s) required for the propagation of feature annotation.</text>
</comment>
<evidence type="ECO:0000313" key="11">
    <source>
        <dbReference type="EMBL" id="CAL7950589.1"/>
    </source>
</evidence>
<evidence type="ECO:0000313" key="12">
    <source>
        <dbReference type="Proteomes" id="UP001642520"/>
    </source>
</evidence>
<dbReference type="PANTHER" id="PTHR21137:SF35">
    <property type="entry name" value="ODORANT RECEPTOR 19A-RELATED"/>
    <property type="match status" value="1"/>
</dbReference>
<keyword evidence="8 10" id="KW-0675">Receptor</keyword>
<comment type="subcellular location">
    <subcellularLocation>
        <location evidence="1 10">Cell membrane</location>
        <topology evidence="1 10">Multi-pass membrane protein</topology>
    </subcellularLocation>
</comment>
<name>A0ABP1PBH0_XYLVO</name>
<evidence type="ECO:0000256" key="6">
    <source>
        <dbReference type="ARBA" id="ARBA00022989"/>
    </source>
</evidence>
<keyword evidence="2" id="KW-1003">Cell membrane</keyword>
<reference evidence="11 12" key="1">
    <citation type="submission" date="2024-08" db="EMBL/GenBank/DDBJ databases">
        <authorList>
            <person name="Will J Nash"/>
            <person name="Angela Man"/>
            <person name="Seanna McTaggart"/>
            <person name="Kendall Baker"/>
            <person name="Tom Barker"/>
            <person name="Leah Catchpole"/>
            <person name="Alex Durrant"/>
            <person name="Karim Gharbi"/>
            <person name="Naomi Irish"/>
            <person name="Gemy Kaithakottil"/>
            <person name="Debby Ku"/>
            <person name="Aaliyah Providence"/>
            <person name="Felix Shaw"/>
            <person name="David Swarbreck"/>
            <person name="Chris Watkins"/>
            <person name="Ann M. McCartney"/>
            <person name="Giulio Formenti"/>
            <person name="Alice Mouton"/>
            <person name="Noel Vella"/>
            <person name="Bjorn M von Reumont"/>
            <person name="Adriana Vella"/>
            <person name="Wilfried Haerty"/>
        </authorList>
    </citation>
    <scope>NUCLEOTIDE SEQUENCE [LARGE SCALE GENOMIC DNA]</scope>
</reference>
<keyword evidence="3 10" id="KW-0716">Sensory transduction</keyword>
<feature type="transmembrane region" description="Helical" evidence="10">
    <location>
        <begin position="273"/>
        <end position="293"/>
    </location>
</feature>
<feature type="transmembrane region" description="Helical" evidence="10">
    <location>
        <begin position="67"/>
        <end position="83"/>
    </location>
</feature>
<evidence type="ECO:0000256" key="10">
    <source>
        <dbReference type="RuleBase" id="RU351113"/>
    </source>
</evidence>
<keyword evidence="7 10" id="KW-0472">Membrane</keyword>
<evidence type="ECO:0000256" key="2">
    <source>
        <dbReference type="ARBA" id="ARBA00022475"/>
    </source>
</evidence>
<evidence type="ECO:0000256" key="7">
    <source>
        <dbReference type="ARBA" id="ARBA00023136"/>
    </source>
</evidence>
<keyword evidence="12" id="KW-1185">Reference proteome</keyword>
<dbReference type="Proteomes" id="UP001642520">
    <property type="component" value="Unassembled WGS sequence"/>
</dbReference>
<dbReference type="Pfam" id="PF02949">
    <property type="entry name" value="7tm_6"/>
    <property type="match status" value="1"/>
</dbReference>
<evidence type="ECO:0000256" key="3">
    <source>
        <dbReference type="ARBA" id="ARBA00022606"/>
    </source>
</evidence>
<protein>
    <recommendedName>
        <fullName evidence="10">Odorant receptor</fullName>
    </recommendedName>
</protein>
<keyword evidence="6 10" id="KW-1133">Transmembrane helix</keyword>
<feature type="transmembrane region" description="Helical" evidence="10">
    <location>
        <begin position="241"/>
        <end position="261"/>
    </location>
</feature>
<gene>
    <name evidence="11" type="ORF">XYLVIOL_LOCUS10043</name>
</gene>
<sequence length="355" mass="40559">MRVSTFFTLLSYTGCWRPISWTSPLKTVIYNVYSLLVIGLSFAFLVSAIASVFTVKNIDEFADSSNILIAMCISCTKLVNVLLKREAIINLMNSFLEEPCATTNNEEARIQLKYDDRVWRNAVRYTILIEAAVSITVLNSLRTNFQYGKLTYRAWIPYNYTSEIIFPLTFTFQLLPVIIQSLVQGATDTLFFGVLTQICCQFEILLFRLNDVTTSNQGTLQRFVRHHNCIYQLAGMTNRALYFNIFSQFFGSTLLLCLSLIQLINLDILSTEFLASITYMAIMTTQSFLYCWYGNEVKVKSIDLADMIFQADWTGLNEGAKKILLIAMNRTRSPIEFEALHVITVNIDLFVIVNN</sequence>
<comment type="caution">
    <text evidence="11">The sequence shown here is derived from an EMBL/GenBank/DDBJ whole genome shotgun (WGS) entry which is preliminary data.</text>
</comment>
<keyword evidence="4 10" id="KW-0812">Transmembrane</keyword>